<name>A0ABU5ZCR5_9BACL</name>
<organism evidence="2 3">
    <name type="scientific">Ferviditalea candida</name>
    <dbReference type="NCBI Taxonomy" id="3108399"/>
    <lineage>
        <taxon>Bacteria</taxon>
        <taxon>Bacillati</taxon>
        <taxon>Bacillota</taxon>
        <taxon>Bacilli</taxon>
        <taxon>Bacillales</taxon>
        <taxon>Paenibacillaceae</taxon>
        <taxon>Ferviditalea</taxon>
    </lineage>
</organism>
<proteinExistence type="predicted"/>
<dbReference type="Proteomes" id="UP001310386">
    <property type="component" value="Unassembled WGS sequence"/>
</dbReference>
<comment type="caution">
    <text evidence="2">The sequence shown here is derived from an EMBL/GenBank/DDBJ whole genome shotgun (WGS) entry which is preliminary data.</text>
</comment>
<keyword evidence="3" id="KW-1185">Reference proteome</keyword>
<evidence type="ECO:0000313" key="3">
    <source>
        <dbReference type="Proteomes" id="UP001310386"/>
    </source>
</evidence>
<reference evidence="2" key="1">
    <citation type="submission" date="2023-12" db="EMBL/GenBank/DDBJ databases">
        <title>Fervidustalea candida gen. nov., sp. nov., a novel member of the family Paenibacillaceae isolated from a geothermal area.</title>
        <authorList>
            <person name="Li W.-J."/>
            <person name="Jiao J.-Y."/>
            <person name="Chen Y."/>
        </authorList>
    </citation>
    <scope>NUCLEOTIDE SEQUENCE</scope>
    <source>
        <strain evidence="2">SYSU GA230002</strain>
    </source>
</reference>
<dbReference type="EMBL" id="JAYJLD010000001">
    <property type="protein sequence ID" value="MEB3100300.1"/>
    <property type="molecule type" value="Genomic_DNA"/>
</dbReference>
<evidence type="ECO:0000256" key="1">
    <source>
        <dbReference type="SAM" id="Phobius"/>
    </source>
</evidence>
<dbReference type="RefSeq" id="WP_371752398.1">
    <property type="nucleotide sequence ID" value="NZ_JAYJLD010000001.1"/>
</dbReference>
<keyword evidence="1" id="KW-0472">Membrane</keyword>
<gene>
    <name evidence="2" type="ORF">VF724_01330</name>
</gene>
<evidence type="ECO:0000313" key="2">
    <source>
        <dbReference type="EMBL" id="MEB3100300.1"/>
    </source>
</evidence>
<keyword evidence="1" id="KW-0812">Transmembrane</keyword>
<accession>A0ABU5ZCR5</accession>
<protein>
    <submittedName>
        <fullName evidence="2">Uncharacterized protein</fullName>
    </submittedName>
</protein>
<keyword evidence="1" id="KW-1133">Transmembrane helix</keyword>
<sequence>MASAGYFIVALILMLIIISMVVYAISKFVDRDSFWYDSEFVWRRNLQKEGTAPVSMDKDKNHSDQ</sequence>
<feature type="transmembrane region" description="Helical" evidence="1">
    <location>
        <begin position="6"/>
        <end position="25"/>
    </location>
</feature>